<gene>
    <name evidence="4" type="primary">CAS91_4</name>
    <name evidence="4" type="ORF">E8E12_000722</name>
</gene>
<comment type="similarity">
    <text evidence="1">Belongs to the transferase hexapeptide repeat family.</text>
</comment>
<evidence type="ECO:0000256" key="2">
    <source>
        <dbReference type="ARBA" id="ARBA00022679"/>
    </source>
</evidence>
<dbReference type="Gene3D" id="2.160.10.10">
    <property type="entry name" value="Hexapeptide repeat proteins"/>
    <property type="match status" value="1"/>
</dbReference>
<evidence type="ECO:0000313" key="5">
    <source>
        <dbReference type="Proteomes" id="UP000758155"/>
    </source>
</evidence>
<comment type="caution">
    <text evidence="4">The sequence shown here is derived from an EMBL/GenBank/DDBJ whole genome shotgun (WGS) entry which is preliminary data.</text>
</comment>
<feature type="domain" description="Maltose/galactoside acetyltransferase" evidence="3">
    <location>
        <begin position="1"/>
        <end position="31"/>
    </location>
</feature>
<evidence type="ECO:0000256" key="1">
    <source>
        <dbReference type="ARBA" id="ARBA00007274"/>
    </source>
</evidence>
<dbReference type="PANTHER" id="PTHR23416:SF76">
    <property type="entry name" value="ZN(II)2CYS6 TRANSCRIPTION FACTOR (EUROFUNG)"/>
    <property type="match status" value="1"/>
</dbReference>
<dbReference type="Pfam" id="PF12464">
    <property type="entry name" value="Mac"/>
    <property type="match status" value="1"/>
</dbReference>
<dbReference type="SUPFAM" id="SSF51161">
    <property type="entry name" value="Trimeric LpxA-like enzymes"/>
    <property type="match status" value="1"/>
</dbReference>
<proteinExistence type="inferred from homology"/>
<keyword evidence="2" id="KW-0808">Transferase</keyword>
<name>A0A9P5BU56_9PLEO</name>
<dbReference type="EMBL" id="SWKV01000256">
    <property type="protein sequence ID" value="KAF3029578.1"/>
    <property type="molecule type" value="Genomic_DNA"/>
</dbReference>
<dbReference type="InterPro" id="IPR011004">
    <property type="entry name" value="Trimer_LpxA-like_sf"/>
</dbReference>
<dbReference type="InterPro" id="IPR051159">
    <property type="entry name" value="Hexapeptide_acetyltransf"/>
</dbReference>
<dbReference type="PANTHER" id="PTHR23416">
    <property type="entry name" value="SIALIC ACID SYNTHASE-RELATED"/>
    <property type="match status" value="1"/>
</dbReference>
<sequence length="196" mass="21006">MLSGEPFLPDTAQLVGERDFCSQALFRFNTAKSSRCNTAEPSVSHRRGLSFEPIVAAWWIYPRVGERQVTGYLGHGVNVSAPFHCDYGYNLSIGDDVAIGPSCQLLDSGRIAIGRNTKIGARVTISTLEKPTGTRPLKASERTETACEVCIAENVYIGDGCIIEAGVCIGGNAINIPANCVASGNPARARQVDWES</sequence>
<protein>
    <submittedName>
        <fullName evidence="4">Maltose acetyltransferase</fullName>
    </submittedName>
</protein>
<evidence type="ECO:0000313" key="4">
    <source>
        <dbReference type="EMBL" id="KAF3029578.1"/>
    </source>
</evidence>
<organism evidence="4 5">
    <name type="scientific">Didymella heteroderae</name>
    <dbReference type="NCBI Taxonomy" id="1769908"/>
    <lineage>
        <taxon>Eukaryota</taxon>
        <taxon>Fungi</taxon>
        <taxon>Dikarya</taxon>
        <taxon>Ascomycota</taxon>
        <taxon>Pezizomycotina</taxon>
        <taxon>Dothideomycetes</taxon>
        <taxon>Pleosporomycetidae</taxon>
        <taxon>Pleosporales</taxon>
        <taxon>Pleosporineae</taxon>
        <taxon>Didymellaceae</taxon>
        <taxon>Didymella</taxon>
    </lineage>
</organism>
<dbReference type="InterPro" id="IPR024688">
    <property type="entry name" value="Mac_dom"/>
</dbReference>
<keyword evidence="5" id="KW-1185">Reference proteome</keyword>
<dbReference type="AlphaFoldDB" id="A0A9P5BU56"/>
<accession>A0A9P5BU56</accession>
<evidence type="ECO:0000259" key="3">
    <source>
        <dbReference type="Pfam" id="PF12464"/>
    </source>
</evidence>
<dbReference type="OrthoDB" id="25818at2759"/>
<reference evidence="4" key="1">
    <citation type="submission" date="2019-04" db="EMBL/GenBank/DDBJ databases">
        <title>Sequencing of skin fungus with MAO and IRED activity.</title>
        <authorList>
            <person name="Marsaioli A.J."/>
            <person name="Bonatto J.M.C."/>
            <person name="Reis Junior O."/>
        </authorList>
    </citation>
    <scope>NUCLEOTIDE SEQUENCE</scope>
    <source>
        <strain evidence="4">28M1</strain>
    </source>
</reference>
<dbReference type="GO" id="GO:0008374">
    <property type="term" value="F:O-acyltransferase activity"/>
    <property type="evidence" value="ECO:0007669"/>
    <property type="project" value="TreeGrafter"/>
</dbReference>
<dbReference type="GO" id="GO:0016407">
    <property type="term" value="F:acetyltransferase activity"/>
    <property type="evidence" value="ECO:0007669"/>
    <property type="project" value="InterPro"/>
</dbReference>
<dbReference type="Proteomes" id="UP000758155">
    <property type="component" value="Unassembled WGS sequence"/>
</dbReference>